<evidence type="ECO:0000256" key="2">
    <source>
        <dbReference type="ARBA" id="ARBA00022692"/>
    </source>
</evidence>
<dbReference type="Pfam" id="PF04193">
    <property type="entry name" value="PQ-loop"/>
    <property type="match status" value="1"/>
</dbReference>
<proteinExistence type="predicted"/>
<dbReference type="GO" id="GO:0005768">
    <property type="term" value="C:endosome"/>
    <property type="evidence" value="ECO:0007669"/>
    <property type="project" value="TreeGrafter"/>
</dbReference>
<reference evidence="7" key="1">
    <citation type="submission" date="2022-11" db="UniProtKB">
        <authorList>
            <consortium name="WormBaseParasite"/>
        </authorList>
    </citation>
    <scope>IDENTIFICATION</scope>
</reference>
<keyword evidence="6" id="KW-1185">Reference proteome</keyword>
<dbReference type="Gene3D" id="1.20.1280.290">
    <property type="match status" value="1"/>
</dbReference>
<organism evidence="6 7">
    <name type="scientific">Ditylenchus dipsaci</name>
    <dbReference type="NCBI Taxonomy" id="166011"/>
    <lineage>
        <taxon>Eukaryota</taxon>
        <taxon>Metazoa</taxon>
        <taxon>Ecdysozoa</taxon>
        <taxon>Nematoda</taxon>
        <taxon>Chromadorea</taxon>
        <taxon>Rhabditida</taxon>
        <taxon>Tylenchina</taxon>
        <taxon>Tylenchomorpha</taxon>
        <taxon>Sphaerularioidea</taxon>
        <taxon>Anguinidae</taxon>
        <taxon>Anguininae</taxon>
        <taxon>Ditylenchus</taxon>
    </lineage>
</organism>
<dbReference type="InterPro" id="IPR052241">
    <property type="entry name" value="SLC66/Scramblase_ANY1"/>
</dbReference>
<keyword evidence="2 5" id="KW-0812">Transmembrane</keyword>
<accession>A0A915EGE0</accession>
<sequence>MQDREIVCSIGSSLPTLWAQLVSKIPEPFDQIFTCLHLAHLAHHLLLPSRFFFIIGQTFAYMFQYAEIYQKRSAEGFSLYTCFALLVSNPFRLLFWIGRTFSWIVPVSCLA</sequence>
<dbReference type="GO" id="GO:0045332">
    <property type="term" value="P:phospholipid translocation"/>
    <property type="evidence" value="ECO:0007669"/>
    <property type="project" value="TreeGrafter"/>
</dbReference>
<evidence type="ECO:0000256" key="5">
    <source>
        <dbReference type="SAM" id="Phobius"/>
    </source>
</evidence>
<dbReference type="GO" id="GO:0042147">
    <property type="term" value="P:retrograde transport, endosome to Golgi"/>
    <property type="evidence" value="ECO:0007669"/>
    <property type="project" value="TreeGrafter"/>
</dbReference>
<dbReference type="AlphaFoldDB" id="A0A915EGE0"/>
<evidence type="ECO:0000313" key="6">
    <source>
        <dbReference type="Proteomes" id="UP000887574"/>
    </source>
</evidence>
<name>A0A915EGE0_9BILA</name>
<evidence type="ECO:0000256" key="4">
    <source>
        <dbReference type="ARBA" id="ARBA00023136"/>
    </source>
</evidence>
<dbReference type="GO" id="GO:0005829">
    <property type="term" value="C:cytosol"/>
    <property type="evidence" value="ECO:0007669"/>
    <property type="project" value="GOC"/>
</dbReference>
<dbReference type="PANTHER" id="PTHR14856:SF9">
    <property type="entry name" value="PQ-LOOP REPEAT-CONTAINING PROTEIN 1"/>
    <property type="match status" value="1"/>
</dbReference>
<feature type="transmembrane region" description="Helical" evidence="5">
    <location>
        <begin position="77"/>
        <end position="97"/>
    </location>
</feature>
<dbReference type="GO" id="GO:0005802">
    <property type="term" value="C:trans-Golgi network"/>
    <property type="evidence" value="ECO:0007669"/>
    <property type="project" value="TreeGrafter"/>
</dbReference>
<evidence type="ECO:0000256" key="1">
    <source>
        <dbReference type="ARBA" id="ARBA00004141"/>
    </source>
</evidence>
<dbReference type="WBParaSite" id="jg5057">
    <property type="protein sequence ID" value="jg5057"/>
    <property type="gene ID" value="jg5057"/>
</dbReference>
<feature type="transmembrane region" description="Helical" evidence="5">
    <location>
        <begin position="47"/>
        <end position="65"/>
    </location>
</feature>
<comment type="subcellular location">
    <subcellularLocation>
        <location evidence="1">Membrane</location>
        <topology evidence="1">Multi-pass membrane protein</topology>
    </subcellularLocation>
</comment>
<keyword evidence="3 5" id="KW-1133">Transmembrane helix</keyword>
<dbReference type="GO" id="GO:0016020">
    <property type="term" value="C:membrane"/>
    <property type="evidence" value="ECO:0007669"/>
    <property type="project" value="UniProtKB-SubCell"/>
</dbReference>
<dbReference type="Proteomes" id="UP000887574">
    <property type="component" value="Unplaced"/>
</dbReference>
<protein>
    <submittedName>
        <fullName evidence="7">GPI mannosyltransferase 2</fullName>
    </submittedName>
</protein>
<dbReference type="PANTHER" id="PTHR14856">
    <property type="entry name" value="PQ-LOOP REPEAT-CONTAINING PROTEIN 1-LIKE PROTEIN"/>
    <property type="match status" value="1"/>
</dbReference>
<keyword evidence="4 5" id="KW-0472">Membrane</keyword>
<dbReference type="InterPro" id="IPR006603">
    <property type="entry name" value="PQ-loop_rpt"/>
</dbReference>
<evidence type="ECO:0000256" key="3">
    <source>
        <dbReference type="ARBA" id="ARBA00022989"/>
    </source>
</evidence>
<evidence type="ECO:0000313" key="7">
    <source>
        <dbReference type="WBParaSite" id="jg5057"/>
    </source>
</evidence>